<dbReference type="SUPFAM" id="SSF56801">
    <property type="entry name" value="Acetyl-CoA synthetase-like"/>
    <property type="match status" value="1"/>
</dbReference>
<dbReference type="InterPro" id="IPR042099">
    <property type="entry name" value="ANL_N_sf"/>
</dbReference>
<dbReference type="InterPro" id="IPR045851">
    <property type="entry name" value="AMP-bd_C_sf"/>
</dbReference>
<dbReference type="GO" id="GO:0016878">
    <property type="term" value="F:acid-thiol ligase activity"/>
    <property type="evidence" value="ECO:0007669"/>
    <property type="project" value="TreeGrafter"/>
</dbReference>
<dbReference type="Pfam" id="PF00501">
    <property type="entry name" value="AMP-binding"/>
    <property type="match status" value="1"/>
</dbReference>
<sequence>MLSVFDKGPFAPCPAPFNLAAYVLSHADRLADKVALSVVGLSGAERWSYARLQAAVRGTGTGLLQAGFEPGDILIMRLGNTVEFPIAYLGAIAAGLVPVPTSSQLTAREVQKMIEGLRPAGILRDPSVPCPETALPVLDTAELLAMRDLPPVDWAMGDPDRLAYIVYTSGTSGKARAVMHAHRAIWARRMMHEGWYGLTEADRLMHAGAFNWTYTLGTGLMDPWSVGATALIPAEGVAPEALPLLMKRHEATIFAAAPGVYRKILNHHESLVLPRLRHGLTAGEKISDQVRQNWRNAGGGELYEAFGMSECSTFISGSPSAPASPGALGRPQIGRRVAILDPEGAPVPLGEEGVIAVHRDDPGLMLGYHGAQDEAEARMQGEWFLTGDHGRMDAEGQVTYMARADDMMNAGGYRVSPLEVEAALSDLPGITEIGVTDCEVKADARLIIAFYTAQEPLDEAGLKIAATERLARYKQPRAFVHLPELPRNPNGKLLRRALRDIWSAQREAP</sequence>
<evidence type="ECO:0000313" key="5">
    <source>
        <dbReference type="Proteomes" id="UP000004318"/>
    </source>
</evidence>
<dbReference type="PANTHER" id="PTHR43352">
    <property type="entry name" value="ACETYL-COA SYNTHETASE"/>
    <property type="match status" value="1"/>
</dbReference>
<dbReference type="eggNOG" id="COG0365">
    <property type="taxonomic scope" value="Bacteria"/>
</dbReference>
<accession>A3TXR9</accession>
<keyword evidence="5" id="KW-1185">Reference proteome</keyword>
<dbReference type="Gene3D" id="3.30.300.30">
    <property type="match status" value="1"/>
</dbReference>
<dbReference type="EMBL" id="AAMO01000004">
    <property type="protein sequence ID" value="EAQ03629.1"/>
    <property type="molecule type" value="Genomic_DNA"/>
</dbReference>
<dbReference type="Pfam" id="PF13193">
    <property type="entry name" value="AMP-binding_C"/>
    <property type="match status" value="1"/>
</dbReference>
<dbReference type="OrthoDB" id="9803968at2"/>
<keyword evidence="1 4" id="KW-0436">Ligase</keyword>
<name>A3TXR9_PSEBH</name>
<dbReference type="PROSITE" id="PS00455">
    <property type="entry name" value="AMP_BINDING"/>
    <property type="match status" value="1"/>
</dbReference>
<protein>
    <submittedName>
        <fullName evidence="4">Benzoate-coenzyme A ligase, putative</fullName>
    </submittedName>
</protein>
<dbReference type="InterPro" id="IPR025110">
    <property type="entry name" value="AMP-bd_C"/>
</dbReference>
<dbReference type="STRING" id="252305.OB2597_03377"/>
<organism evidence="4 5">
    <name type="scientific">Pseudooceanicola batsensis (strain ATCC BAA-863 / DSM 15984 / KCTC 12145 / HTCC2597)</name>
    <name type="common">Oceanicola batsensis</name>
    <dbReference type="NCBI Taxonomy" id="252305"/>
    <lineage>
        <taxon>Bacteria</taxon>
        <taxon>Pseudomonadati</taxon>
        <taxon>Pseudomonadota</taxon>
        <taxon>Alphaproteobacteria</taxon>
        <taxon>Rhodobacterales</taxon>
        <taxon>Paracoccaceae</taxon>
        <taxon>Pseudooceanicola</taxon>
    </lineage>
</organism>
<evidence type="ECO:0000259" key="2">
    <source>
        <dbReference type="Pfam" id="PF00501"/>
    </source>
</evidence>
<evidence type="ECO:0000259" key="3">
    <source>
        <dbReference type="Pfam" id="PF13193"/>
    </source>
</evidence>
<dbReference type="Gene3D" id="3.40.50.12780">
    <property type="entry name" value="N-terminal domain of ligase-like"/>
    <property type="match status" value="1"/>
</dbReference>
<gene>
    <name evidence="4" type="ORF">OB2597_03377</name>
</gene>
<dbReference type="GO" id="GO:0044550">
    <property type="term" value="P:secondary metabolite biosynthetic process"/>
    <property type="evidence" value="ECO:0007669"/>
    <property type="project" value="TreeGrafter"/>
</dbReference>
<evidence type="ECO:0000313" key="4">
    <source>
        <dbReference type="EMBL" id="EAQ03629.1"/>
    </source>
</evidence>
<dbReference type="HOGENOM" id="CLU_000022_59_10_5"/>
<reference evidence="4 5" key="1">
    <citation type="journal article" date="2010" name="J. Bacteriol.">
        <title>Genome sequences of Oceanicola granulosus HTCC2516(T) and Oceanicola batsensis HTCC2597(TDelta).</title>
        <authorList>
            <person name="Thrash J.C."/>
            <person name="Cho J.C."/>
            <person name="Vergin K.L."/>
            <person name="Giovannoni S.J."/>
        </authorList>
    </citation>
    <scope>NUCLEOTIDE SEQUENCE [LARGE SCALE GENOMIC DNA]</scope>
    <source>
        <strain evidence="5">ATCC BAA-863 / DSM 15984 / KCTC 12145 / HTCC2597</strain>
    </source>
</reference>
<dbReference type="Proteomes" id="UP000004318">
    <property type="component" value="Unassembled WGS sequence"/>
</dbReference>
<dbReference type="RefSeq" id="WP_009804928.1">
    <property type="nucleotide sequence ID" value="NZ_CH724131.1"/>
</dbReference>
<comment type="caution">
    <text evidence="4">The sequence shown here is derived from an EMBL/GenBank/DDBJ whole genome shotgun (WGS) entry which is preliminary data.</text>
</comment>
<dbReference type="InterPro" id="IPR000873">
    <property type="entry name" value="AMP-dep_synth/lig_dom"/>
</dbReference>
<dbReference type="AlphaFoldDB" id="A3TXR9"/>
<dbReference type="InterPro" id="IPR020845">
    <property type="entry name" value="AMP-binding_CS"/>
</dbReference>
<proteinExistence type="predicted"/>
<feature type="domain" description="AMP-dependent synthetase/ligase" evidence="2">
    <location>
        <begin position="26"/>
        <end position="369"/>
    </location>
</feature>
<dbReference type="PANTHER" id="PTHR43352:SF1">
    <property type="entry name" value="ANTHRANILATE--COA LIGASE"/>
    <property type="match status" value="1"/>
</dbReference>
<feature type="domain" description="AMP-binding enzyme C-terminal" evidence="3">
    <location>
        <begin position="419"/>
        <end position="492"/>
    </location>
</feature>
<evidence type="ECO:0000256" key="1">
    <source>
        <dbReference type="ARBA" id="ARBA00022598"/>
    </source>
</evidence>